<evidence type="ECO:0000313" key="2">
    <source>
        <dbReference type="Proteomes" id="UP000452235"/>
    </source>
</evidence>
<dbReference type="PANTHER" id="PTHR11373">
    <property type="entry name" value="DEOXYNUCLEOSIDE TRIPHOSPHATE TRIPHOSPHOHYDROLASE"/>
    <property type="match status" value="1"/>
</dbReference>
<dbReference type="GO" id="GO:0008832">
    <property type="term" value="F:dGTPase activity"/>
    <property type="evidence" value="ECO:0007669"/>
    <property type="project" value="TreeGrafter"/>
</dbReference>
<keyword evidence="2" id="KW-1185">Reference proteome</keyword>
<name>A0A5M3ZDM0_ASPTE</name>
<evidence type="ECO:0000313" key="1">
    <source>
        <dbReference type="EMBL" id="GFF19585.1"/>
    </source>
</evidence>
<dbReference type="GO" id="GO:0006203">
    <property type="term" value="P:dGTP catabolic process"/>
    <property type="evidence" value="ECO:0007669"/>
    <property type="project" value="TreeGrafter"/>
</dbReference>
<comment type="caution">
    <text evidence="1">The sequence shown here is derived from an EMBL/GenBank/DDBJ whole genome shotgun (WGS) entry which is preliminary data.</text>
</comment>
<dbReference type="EMBL" id="BLJY01000010">
    <property type="protein sequence ID" value="GFF19585.1"/>
    <property type="molecule type" value="Genomic_DNA"/>
</dbReference>
<dbReference type="VEuPathDB" id="FungiDB:ATEG_08816"/>
<dbReference type="PANTHER" id="PTHR11373:SF4">
    <property type="entry name" value="DEOXYNUCLEOSIDE TRIPHOSPHATE TRIPHOSPHOHYDROLASE SAMHD1"/>
    <property type="match status" value="1"/>
</dbReference>
<dbReference type="InterPro" id="IPR050135">
    <property type="entry name" value="dGTPase-like"/>
</dbReference>
<organism evidence="1 2">
    <name type="scientific">Aspergillus terreus</name>
    <dbReference type="NCBI Taxonomy" id="33178"/>
    <lineage>
        <taxon>Eukaryota</taxon>
        <taxon>Fungi</taxon>
        <taxon>Dikarya</taxon>
        <taxon>Ascomycota</taxon>
        <taxon>Pezizomycotina</taxon>
        <taxon>Eurotiomycetes</taxon>
        <taxon>Eurotiomycetidae</taxon>
        <taxon>Eurotiales</taxon>
        <taxon>Aspergillaceae</taxon>
        <taxon>Aspergillus</taxon>
        <taxon>Aspergillus subgen. Circumdati</taxon>
    </lineage>
</organism>
<dbReference type="Proteomes" id="UP000452235">
    <property type="component" value="Unassembled WGS sequence"/>
</dbReference>
<reference evidence="1 2" key="1">
    <citation type="submission" date="2020-01" db="EMBL/GenBank/DDBJ databases">
        <title>Aspergillus terreus IFO 6365 whole genome shotgun sequence.</title>
        <authorList>
            <person name="Kanamasa S."/>
            <person name="Takahashi H."/>
        </authorList>
    </citation>
    <scope>NUCLEOTIDE SEQUENCE [LARGE SCALE GENOMIC DNA]</scope>
    <source>
        <strain evidence="1 2">IFO 6365</strain>
    </source>
</reference>
<sequence length="348" mass="39376">MASSTFKAGYFQTFAYPSKNHVLIHDELYGEHLISEPILIDLLHSPALLRLQGVCQHGVTGFLGITHRITRLEHSVGAFLMVRTVGASIEEQIAALLHDISHTTLSHVVDWALSKDGEESFHEVHKMRYVNMTNLLEILDSHGFGESHTLEEHLFPLVEQPSPHLCADRLDYALRDAVGFGYLSLDEAKQVLSSIRAFPDASHPQRILVLEDVDLSIRIARSYIAIDRDVWSNRAHIDMYRRTAQAIATVLRQGSIKEEQLWKLSDEEFWQLLRNVADERTRGILDRLEKEGLPSEEGLPLPRGAKVRTLDPDIYVPDAGKPLPLSVFLPSWATELAEYIHSRETTRA</sequence>
<dbReference type="Gene3D" id="1.10.3210.10">
    <property type="entry name" value="Hypothetical protein af1432"/>
    <property type="match status" value="1"/>
</dbReference>
<dbReference type="AlphaFoldDB" id="A0A5M3ZDM0"/>
<gene>
    <name evidence="1" type="ORF">ATEIFO6365_0010035800</name>
</gene>
<dbReference type="GO" id="GO:0005634">
    <property type="term" value="C:nucleus"/>
    <property type="evidence" value="ECO:0007669"/>
    <property type="project" value="TreeGrafter"/>
</dbReference>
<proteinExistence type="predicted"/>
<dbReference type="SUPFAM" id="SSF109604">
    <property type="entry name" value="HD-domain/PDEase-like"/>
    <property type="match status" value="1"/>
</dbReference>
<protein>
    <submittedName>
        <fullName evidence="1">Phosphoribosyl-aminoimidazole-succinocarboxamide synthase</fullName>
    </submittedName>
</protein>
<dbReference type="OrthoDB" id="9991235at2759"/>
<accession>A0A5M3ZDM0</accession>